<keyword evidence="4" id="KW-0479">Metal-binding</keyword>
<feature type="binding site" evidence="4">
    <location>
        <position position="217"/>
    </location>
    <ligand>
        <name>Zn(2+)</name>
        <dbReference type="ChEBI" id="CHEBI:29105"/>
    </ligand>
</feature>
<feature type="binding site" evidence="4">
    <location>
        <position position="239"/>
    </location>
    <ligand>
        <name>Zn(2+)</name>
        <dbReference type="ChEBI" id="CHEBI:29105"/>
    </ligand>
</feature>
<evidence type="ECO:0000313" key="8">
    <source>
        <dbReference type="Proteomes" id="UP000004221"/>
    </source>
</evidence>
<keyword evidence="4" id="KW-0573">Peptidoglycan synthesis</keyword>
<comment type="similarity">
    <text evidence="4">Belongs to the MurCDEF family. MurT subfamily.</text>
</comment>
<dbReference type="GO" id="GO:0140282">
    <property type="term" value="F:carbon-nitrogen ligase activity on lipid II"/>
    <property type="evidence" value="ECO:0007669"/>
    <property type="project" value="UniProtKB-UniRule"/>
</dbReference>
<dbReference type="UniPathway" id="UPA00219"/>
<dbReference type="PANTHER" id="PTHR23135">
    <property type="entry name" value="MUR LIGASE FAMILY MEMBER"/>
    <property type="match status" value="1"/>
</dbReference>
<feature type="binding site" evidence="4">
    <location>
        <position position="214"/>
    </location>
    <ligand>
        <name>Zn(2+)</name>
        <dbReference type="ChEBI" id="CHEBI:29105"/>
    </ligand>
</feature>
<comment type="pathway">
    <text evidence="4">Cell wall biogenesis; peptidoglycan biosynthesis.</text>
</comment>
<keyword evidence="4" id="KW-0862">Zinc</keyword>
<dbReference type="InterPro" id="IPR036565">
    <property type="entry name" value="Mur-like_cat_sf"/>
</dbReference>
<dbReference type="EC" id="6.3.5.13" evidence="4"/>
<evidence type="ECO:0000313" key="7">
    <source>
        <dbReference type="EMBL" id="CCF83296.1"/>
    </source>
</evidence>
<comment type="catalytic activity">
    <reaction evidence="4">
        <text>beta-D-GlcNAc-(1-&gt;4)-Mur2Ac(oyl-L-Ala-gamma-D-Glu-L-Lys-D-Ala-D-Ala)-di-trans,octa-cis-undecaprenyl diphosphate + L-glutamine + ATP + H2O = beta-D-GlcNAc-(1-&gt;4)-Mur2Ac(oyl-L-Ala-D-isoglutaminyl-L-Lys-D-Ala-D-Ala)-di-trans,octa-cis-undecaprenyl diphosphate + L-glutamate + ADP + phosphate + H(+)</text>
        <dbReference type="Rhea" id="RHEA:57928"/>
        <dbReference type="ChEBI" id="CHEBI:15377"/>
        <dbReference type="ChEBI" id="CHEBI:15378"/>
        <dbReference type="ChEBI" id="CHEBI:29985"/>
        <dbReference type="ChEBI" id="CHEBI:30616"/>
        <dbReference type="ChEBI" id="CHEBI:43474"/>
        <dbReference type="ChEBI" id="CHEBI:58359"/>
        <dbReference type="ChEBI" id="CHEBI:60033"/>
        <dbReference type="ChEBI" id="CHEBI:62233"/>
        <dbReference type="ChEBI" id="CHEBI:456216"/>
        <dbReference type="EC" id="6.3.5.13"/>
    </reaction>
</comment>
<dbReference type="AlphaFoldDB" id="I4EF34"/>
<dbReference type="Proteomes" id="UP000004221">
    <property type="component" value="Unassembled WGS sequence"/>
</dbReference>
<evidence type="ECO:0000259" key="5">
    <source>
        <dbReference type="Pfam" id="PF08245"/>
    </source>
</evidence>
<keyword evidence="4" id="KW-0133">Cell shape</keyword>
<dbReference type="GO" id="GO:0005524">
    <property type="term" value="F:ATP binding"/>
    <property type="evidence" value="ECO:0007669"/>
    <property type="project" value="UniProtKB-UniRule"/>
</dbReference>
<keyword evidence="8" id="KW-1185">Reference proteome</keyword>
<evidence type="ECO:0000256" key="1">
    <source>
        <dbReference type="ARBA" id="ARBA00022598"/>
    </source>
</evidence>
<feature type="active site" evidence="4">
    <location>
        <position position="370"/>
    </location>
</feature>
<dbReference type="HAMAP" id="MF_02214">
    <property type="entry name" value="Lipid_II_synth_MurT"/>
    <property type="match status" value="1"/>
</dbReference>
<organism evidence="7 8">
    <name type="scientific">Nitrolancea hollandica Lb</name>
    <dbReference type="NCBI Taxonomy" id="1129897"/>
    <lineage>
        <taxon>Bacteria</taxon>
        <taxon>Pseudomonadati</taxon>
        <taxon>Thermomicrobiota</taxon>
        <taxon>Thermomicrobia</taxon>
        <taxon>Sphaerobacterales</taxon>
        <taxon>Sphaerobacterineae</taxon>
        <taxon>Sphaerobacteraceae</taxon>
        <taxon>Nitrolancea</taxon>
    </lineage>
</organism>
<comment type="catalytic activity">
    <reaction evidence="4">
        <text>beta-D-GlcNAc-(1-&gt;4)-Mur2Ac(oyl-L-Ala-gamma-D-O-P-Glu-L-Lys-D-Ala-D-Ala)-di-trans,octa-cis-undecaprenyl diphosphate + NH4(+) = beta-D-GlcNAc-(1-&gt;4)-Mur2Ac(oyl-L-Ala-D-isoglutaminyl-L-Lys-D-Ala-D-Ala)-di-trans,octa-cis-undecaprenyl diphosphate + phosphate + H(+)</text>
        <dbReference type="Rhea" id="RHEA:57932"/>
        <dbReference type="ChEBI" id="CHEBI:15378"/>
        <dbReference type="ChEBI" id="CHEBI:28938"/>
        <dbReference type="ChEBI" id="CHEBI:43474"/>
        <dbReference type="ChEBI" id="CHEBI:62233"/>
        <dbReference type="ChEBI" id="CHEBI:143132"/>
    </reaction>
</comment>
<evidence type="ECO:0000256" key="4">
    <source>
        <dbReference type="HAMAP-Rule" id="MF_02214"/>
    </source>
</evidence>
<reference evidence="7 8" key="1">
    <citation type="journal article" date="2012" name="ISME J.">
        <title>Nitrification expanded: discovery, physiology and genomics of a nitrite-oxidizing bacterium from the phylum Chloroflexi.</title>
        <authorList>
            <person name="Sorokin D.Y."/>
            <person name="Lucker S."/>
            <person name="Vejmelkova D."/>
            <person name="Kostrikina N.A."/>
            <person name="Kleerebezem R."/>
            <person name="Rijpstra W.I."/>
            <person name="Damste J.S."/>
            <person name="Le Paslier D."/>
            <person name="Muyzer G."/>
            <person name="Wagner M."/>
            <person name="van Loosdrecht M.C."/>
            <person name="Daims H."/>
        </authorList>
    </citation>
    <scope>NUCLEOTIDE SEQUENCE [LARGE SCALE GENOMIC DNA]</scope>
    <source>
        <strain evidence="8">none</strain>
    </source>
</reference>
<keyword evidence="2 4" id="KW-0547">Nucleotide-binding</keyword>
<dbReference type="EMBL" id="CAGS01000134">
    <property type="protein sequence ID" value="CCF83296.1"/>
    <property type="molecule type" value="Genomic_DNA"/>
</dbReference>
<keyword evidence="4" id="KW-0961">Cell wall biogenesis/degradation</keyword>
<dbReference type="InterPro" id="IPR013221">
    <property type="entry name" value="Mur_ligase_cen"/>
</dbReference>
<comment type="subunit">
    <text evidence="4">Forms a heterodimer with GatD.</text>
</comment>
<dbReference type="GO" id="GO:0008360">
    <property type="term" value="P:regulation of cell shape"/>
    <property type="evidence" value="ECO:0007669"/>
    <property type="project" value="UniProtKB-KW"/>
</dbReference>
<dbReference type="SUPFAM" id="SSF53623">
    <property type="entry name" value="MurD-like peptide ligases, catalytic domain"/>
    <property type="match status" value="1"/>
</dbReference>
<dbReference type="Gene3D" id="3.40.1190.10">
    <property type="entry name" value="Mur-like, catalytic domain"/>
    <property type="match status" value="1"/>
</dbReference>
<protein>
    <recommendedName>
        <fullName evidence="4">Lipid II isoglutaminyl synthase (glutamine-hydrolyzing) subunit MurT</fullName>
        <ecNumber evidence="4">6.3.5.13</ecNumber>
    </recommendedName>
</protein>
<dbReference type="InterPro" id="IPR013564">
    <property type="entry name" value="MurT_C"/>
</dbReference>
<dbReference type="PROSITE" id="PS01011">
    <property type="entry name" value="FOLYLPOLYGLU_SYNT_1"/>
    <property type="match status" value="1"/>
</dbReference>
<dbReference type="OrthoDB" id="9803907at2"/>
<feature type="domain" description="Lipid II isoglutaminyl synthase (glutamine-hydrolyzing) subunit MurT C-terminal" evidence="6">
    <location>
        <begin position="332"/>
        <end position="445"/>
    </location>
</feature>
<keyword evidence="3 4" id="KW-0067">ATP-binding</keyword>
<evidence type="ECO:0000256" key="2">
    <source>
        <dbReference type="ARBA" id="ARBA00022741"/>
    </source>
</evidence>
<dbReference type="Pfam" id="PF08353">
    <property type="entry name" value="MurT_C"/>
    <property type="match status" value="1"/>
</dbReference>
<feature type="binding site" evidence="4">
    <location>
        <position position="236"/>
    </location>
    <ligand>
        <name>Zn(2+)</name>
        <dbReference type="ChEBI" id="CHEBI:29105"/>
    </ligand>
</feature>
<sequence>MDPRLAAAVNVSKLSASAIRRLGRGGGTAIPGIIANVIDPGTLDKLSRQVAAGCLVVAGTNGKTTTARMLAGILEGAGLGVIHNRSGSNLVRGISAAFAGESSIGGQPRGDIAVIEADEAAFPEVVRRTKPRLILLLNLFRDQLDRYGELDSIASFWRETLQSLSLSQTILVNADDPVLAALAGTTHARVITFGFDEHRHVLDVLPHAADSGSCPNCGVVLRYSRLFLSHLGEYRCPDCGFGRPRLDFAARAIELRGLDSSRAVIDTPDGPVAVSVGVPGLYNVYNALAAAAAALTLGLSQNLTATGLAAFRSAFGRIERVDFQGRRLVIVLIKNPVGFNEVLRMLAMTGNGDATPTLFVINDLDADGRDISWLWDADVEVLAGIPAPFSTAGIRSADMAVRLKYAGVPTERIIPLGDLESGLGAFVDSLPPGGTGFILPTYTAMLELRRILSARGVVPAFWQQ</sequence>
<keyword evidence="1 4" id="KW-0436">Ligase</keyword>
<comment type="caution">
    <text evidence="7">The sequence shown here is derived from an EMBL/GenBank/DDBJ whole genome shotgun (WGS) entry which is preliminary data.</text>
</comment>
<dbReference type="GO" id="GO:0071555">
    <property type="term" value="P:cell wall organization"/>
    <property type="evidence" value="ECO:0007669"/>
    <property type="project" value="UniProtKB-KW"/>
</dbReference>
<proteinExistence type="inferred from homology"/>
<dbReference type="Pfam" id="PF08245">
    <property type="entry name" value="Mur_ligase_M"/>
    <property type="match status" value="1"/>
</dbReference>
<dbReference type="RefSeq" id="WP_008476331.1">
    <property type="nucleotide sequence ID" value="NZ_CAGS01000134.1"/>
</dbReference>
<accession>I4EF34</accession>
<comment type="catalytic activity">
    <reaction evidence="4">
        <text>beta-D-GlcNAc-(1-&gt;4)-Mur2Ac(oyl-L-Ala-gamma-D-Glu-L-Lys-D-Ala-D-Ala)-di-trans,octa-cis-undecaprenyl diphosphate + ATP = beta-D-GlcNAc-(1-&gt;4)-Mur2Ac(oyl-L-Ala-gamma-D-O-P-Glu-L-Lys-D-Ala-D-Ala)-di-trans,octa-cis-undecaprenyl diphosphate + ADP</text>
        <dbReference type="Rhea" id="RHEA:59488"/>
        <dbReference type="ChEBI" id="CHEBI:30616"/>
        <dbReference type="ChEBI" id="CHEBI:60033"/>
        <dbReference type="ChEBI" id="CHEBI:143132"/>
        <dbReference type="ChEBI" id="CHEBI:456216"/>
    </reaction>
</comment>
<dbReference type="GO" id="GO:0009252">
    <property type="term" value="P:peptidoglycan biosynthetic process"/>
    <property type="evidence" value="ECO:0007669"/>
    <property type="project" value="UniProtKB-UniRule"/>
</dbReference>
<dbReference type="GO" id="GO:0008270">
    <property type="term" value="F:zinc ion binding"/>
    <property type="evidence" value="ECO:0007669"/>
    <property type="project" value="UniProtKB-UniRule"/>
</dbReference>
<gene>
    <name evidence="4" type="primary">murT</name>
    <name evidence="7" type="ORF">NITHO_2190002</name>
</gene>
<dbReference type="InterPro" id="IPR043703">
    <property type="entry name" value="Lipid_II_synth_MurT"/>
</dbReference>
<feature type="domain" description="Mur ligase central" evidence="5">
    <location>
        <begin position="57"/>
        <end position="199"/>
    </location>
</feature>
<dbReference type="GO" id="GO:0004326">
    <property type="term" value="F:tetrahydrofolylpolyglutamate synthase activity"/>
    <property type="evidence" value="ECO:0007669"/>
    <property type="project" value="InterPro"/>
</dbReference>
<evidence type="ECO:0000256" key="3">
    <source>
        <dbReference type="ARBA" id="ARBA00022840"/>
    </source>
</evidence>
<comment type="function">
    <text evidence="4">The lipid II isoglutaminyl synthase complex catalyzes the formation of alpha-D-isoglutamine in the cell wall lipid II stem peptide. The MurT subunit catalyzes the ATP-dependent amidation of D-glutamate residue of lipid II, converting it to an isoglutamine residue.</text>
</comment>
<name>I4EF34_9BACT</name>
<dbReference type="PANTHER" id="PTHR23135:SF7">
    <property type="entry name" value="LIPID II ISOGLUTAMINYL SYNTHASE (GLUTAMINE-HYDROLYZING) SUBUNIT MURT"/>
    <property type="match status" value="1"/>
</dbReference>
<evidence type="ECO:0000259" key="6">
    <source>
        <dbReference type="Pfam" id="PF08353"/>
    </source>
</evidence>
<dbReference type="InterPro" id="IPR018109">
    <property type="entry name" value="Folylpolyglutamate_synth_CS"/>
</dbReference>